<dbReference type="RefSeq" id="YP_006986982.1">
    <property type="nucleotide sequence ID" value="NC_019400.1"/>
</dbReference>
<keyword evidence="2" id="KW-1185">Reference proteome</keyword>
<dbReference type="OrthoDB" id="21842at10239"/>
<name>K4F6U8_9CAUD</name>
<sequence length="107" mass="12040">MTLKQESFDILTNELQRRVDKVPQVMGLDAYGITAADMGLDADFINRLITEAYLGIFTAEEAEEMIAFQQRFADRTAILEKVVEEAVGKVMEANKENILKKLQEGAK</sequence>
<proteinExistence type="predicted"/>
<dbReference type="KEGG" id="vg:13993465"/>
<reference evidence="1 2" key="1">
    <citation type="journal article" date="2012" name="J. Virol.">
        <title>Genome Sequence of Cronobacter sakazakii Myovirus vB_CsaM_GAP31.</title>
        <authorList>
            <person name="Abbasifar R."/>
            <person name="Kropinski A.M."/>
            <person name="Sabour P.M."/>
            <person name="Ackermann H.W."/>
            <person name="Alanis Villa A."/>
            <person name="Abbasifar A."/>
            <person name="Griffiths M.W."/>
        </authorList>
    </citation>
    <scope>NUCLEOTIDE SEQUENCE [LARGE SCALE GENOMIC DNA]</scope>
</reference>
<dbReference type="Proteomes" id="UP000000458">
    <property type="component" value="Segment"/>
</dbReference>
<dbReference type="EMBL" id="JN882284">
    <property type="protein sequence ID" value="AFC21327.1"/>
    <property type="molecule type" value="Genomic_DNA"/>
</dbReference>
<dbReference type="GeneID" id="13993465"/>
<protein>
    <submittedName>
        <fullName evidence="1">Uncharacterized protein</fullName>
    </submittedName>
</protein>
<accession>K4F6U8</accession>
<gene>
    <name evidence="1" type="ORF">GAP31_145</name>
</gene>
<evidence type="ECO:0000313" key="2">
    <source>
        <dbReference type="Proteomes" id="UP000000458"/>
    </source>
</evidence>
<organism evidence="1 2">
    <name type="scientific">Cronobacter phage vB_CsaM_GAP31</name>
    <dbReference type="NCBI Taxonomy" id="1141135"/>
    <lineage>
        <taxon>Viruses</taxon>
        <taxon>Duplodnaviria</taxon>
        <taxon>Heunggongvirae</taxon>
        <taxon>Uroviricota</taxon>
        <taxon>Caudoviricetes</taxon>
        <taxon>Vequintavirinae</taxon>
        <taxon>Seunavirus</taxon>
        <taxon>Seunavirus GAP31</taxon>
    </lineage>
</organism>
<evidence type="ECO:0000313" key="1">
    <source>
        <dbReference type="EMBL" id="AFC21327.1"/>
    </source>
</evidence>